<sequence length="93" mass="10166">MPPRATSPPTEDDNSDKIKVCFHGQTQRLFFSLKKTIKLKKAMTTFCKSSGGNVLDFEFLFEGEVISQNSTPLSLGMSDGDTIDVKSKNDGGC</sequence>
<dbReference type="AlphaFoldDB" id="A0A061AJF2"/>
<dbReference type="EMBL" id="MPUK01000001">
    <property type="protein sequence ID" value="ONH70057.1"/>
    <property type="molecule type" value="Genomic_DNA"/>
</dbReference>
<evidence type="ECO:0000313" key="2">
    <source>
        <dbReference type="EMBL" id="CDR37269.1"/>
    </source>
</evidence>
<dbReference type="Proteomes" id="UP000189513">
    <property type="component" value="Unassembled WGS sequence"/>
</dbReference>
<organism evidence="2">
    <name type="scientific">Cyberlindnera fabianii</name>
    <name type="common">Yeast</name>
    <name type="synonym">Hansenula fabianii</name>
    <dbReference type="NCBI Taxonomy" id="36022"/>
    <lineage>
        <taxon>Eukaryota</taxon>
        <taxon>Fungi</taxon>
        <taxon>Dikarya</taxon>
        <taxon>Ascomycota</taxon>
        <taxon>Saccharomycotina</taxon>
        <taxon>Saccharomycetes</taxon>
        <taxon>Phaffomycetales</taxon>
        <taxon>Phaffomycetaceae</taxon>
        <taxon>Cyberlindnera</taxon>
    </lineage>
</organism>
<accession>A0A061AJF2</accession>
<reference evidence="2" key="1">
    <citation type="journal article" date="2014" name="Genome Announc.">
        <title>Genome sequence of the yeast Cyberlindnera fabianii (Hansenula fabianii).</title>
        <authorList>
            <person name="Freel K.C."/>
            <person name="Sarilar V."/>
            <person name="Neuveglise C."/>
            <person name="Devillers H."/>
            <person name="Friedrich A."/>
            <person name="Schacherer J."/>
        </authorList>
    </citation>
    <scope>NUCLEOTIDE SEQUENCE</scope>
    <source>
        <strain evidence="2">YJS4271</strain>
    </source>
</reference>
<dbReference type="SUPFAM" id="SSF54236">
    <property type="entry name" value="Ubiquitin-like"/>
    <property type="match status" value="1"/>
</dbReference>
<keyword evidence="4" id="KW-1185">Reference proteome</keyword>
<dbReference type="InterPro" id="IPR022617">
    <property type="entry name" value="Rad60/SUMO-like_dom"/>
</dbReference>
<dbReference type="PANTHER" id="PTHR10562">
    <property type="entry name" value="SMALL UBIQUITIN-RELATED MODIFIER"/>
    <property type="match status" value="1"/>
</dbReference>
<reference evidence="3" key="3">
    <citation type="submission" date="2017-01" db="EMBL/GenBank/DDBJ databases">
        <authorList>
            <person name="Mah S.A."/>
            <person name="Swanson W.J."/>
            <person name="Moy G.W."/>
            <person name="Vacquier V.D."/>
        </authorList>
    </citation>
    <scope>NUCLEOTIDE SEQUENCE [LARGE SCALE GENOMIC DNA]</scope>
    <source>
        <strain evidence="3">65</strain>
    </source>
</reference>
<gene>
    <name evidence="3" type="ORF">BON22_0439</name>
    <name evidence="2" type="ORF">CYFA0S_01e09098g</name>
</gene>
<name>A0A061AJF2_CYBFA</name>
<dbReference type="OrthoDB" id="442921at2759"/>
<evidence type="ECO:0000259" key="1">
    <source>
        <dbReference type="PROSITE" id="PS50053"/>
    </source>
</evidence>
<feature type="domain" description="Ubiquitin-like" evidence="1">
    <location>
        <begin position="24"/>
        <end position="92"/>
    </location>
</feature>
<protein>
    <submittedName>
        <fullName evidence="2">CYFA0S01e09098g1_1</fullName>
    </submittedName>
    <submittedName>
        <fullName evidence="3">Small ubiquitin-related modifier 1</fullName>
    </submittedName>
</protein>
<dbReference type="CDD" id="cd01763">
    <property type="entry name" value="Ubl_SUMO_like"/>
    <property type="match status" value="1"/>
</dbReference>
<dbReference type="Pfam" id="PF11976">
    <property type="entry name" value="Rad60-SLD"/>
    <property type="match status" value="1"/>
</dbReference>
<evidence type="ECO:0000313" key="3">
    <source>
        <dbReference type="EMBL" id="ONH70057.1"/>
    </source>
</evidence>
<dbReference type="PROSITE" id="PS50053">
    <property type="entry name" value="UBIQUITIN_2"/>
    <property type="match status" value="1"/>
</dbReference>
<dbReference type="STRING" id="36022.A0A061AJF2"/>
<dbReference type="OMA" id="MTTFCKS"/>
<proteinExistence type="predicted"/>
<dbReference type="InterPro" id="IPR029071">
    <property type="entry name" value="Ubiquitin-like_domsf"/>
</dbReference>
<evidence type="ECO:0000313" key="4">
    <source>
        <dbReference type="Proteomes" id="UP000189513"/>
    </source>
</evidence>
<dbReference type="VEuPathDB" id="FungiDB:BON22_0439"/>
<dbReference type="InterPro" id="IPR000626">
    <property type="entry name" value="Ubiquitin-like_dom"/>
</dbReference>
<dbReference type="EMBL" id="LK052886">
    <property type="protein sequence ID" value="CDR37269.1"/>
    <property type="molecule type" value="Genomic_DNA"/>
</dbReference>
<reference evidence="4" key="2">
    <citation type="journal article" date="2017" name="Genome Announc.">
        <title>Genome sequences of Cyberlindnera fabianii 65, Pichia kudriavzevii 129, and Saccharomyces cerevisiae 131 isolated from fermented masau fruits in Zimbabwe.</title>
        <authorList>
            <person name="van Rijswijck I.M.H."/>
            <person name="Derks M.F.L."/>
            <person name="Abee T."/>
            <person name="de Ridder D."/>
            <person name="Smid E.J."/>
        </authorList>
    </citation>
    <scope>NUCLEOTIDE SEQUENCE [LARGE SCALE GENOMIC DNA]</scope>
    <source>
        <strain evidence="4">65</strain>
    </source>
</reference>
<dbReference type="Gene3D" id="3.10.20.90">
    <property type="entry name" value="Phosphatidylinositol 3-kinase Catalytic Subunit, Chain A, domain 1"/>
    <property type="match status" value="1"/>
</dbReference>